<reference evidence="1" key="1">
    <citation type="journal article" date="2021" name="PeerJ">
        <title>Extensive microbial diversity within the chicken gut microbiome revealed by metagenomics and culture.</title>
        <authorList>
            <person name="Gilroy R."/>
            <person name="Ravi A."/>
            <person name="Getino M."/>
            <person name="Pursley I."/>
            <person name="Horton D.L."/>
            <person name="Alikhan N.F."/>
            <person name="Baker D."/>
            <person name="Gharbi K."/>
            <person name="Hall N."/>
            <person name="Watson M."/>
            <person name="Adriaenssens E.M."/>
            <person name="Foster-Nyarko E."/>
            <person name="Jarju S."/>
            <person name="Secka A."/>
            <person name="Antonio M."/>
            <person name="Oren A."/>
            <person name="Chaudhuri R.R."/>
            <person name="La Ragione R."/>
            <person name="Hildebrand F."/>
            <person name="Pallen M.J."/>
        </authorList>
    </citation>
    <scope>NUCLEOTIDE SEQUENCE</scope>
    <source>
        <strain evidence="1">CHK189-11263</strain>
    </source>
</reference>
<dbReference type="Proteomes" id="UP000824208">
    <property type="component" value="Unassembled WGS sequence"/>
</dbReference>
<sequence length="81" mass="9602">MEDLCSDLYALMEERYSVRLNYLPPYREYRWLRERFFTQLREALGPDFAEKLREALDGGARLEAEAAFAWGLRLGLALERL</sequence>
<proteinExistence type="predicted"/>
<evidence type="ECO:0000313" key="2">
    <source>
        <dbReference type="Proteomes" id="UP000824208"/>
    </source>
</evidence>
<evidence type="ECO:0000313" key="1">
    <source>
        <dbReference type="EMBL" id="HJB56241.1"/>
    </source>
</evidence>
<protein>
    <submittedName>
        <fullName evidence="1">Uncharacterized protein</fullName>
    </submittedName>
</protein>
<dbReference type="AlphaFoldDB" id="A0A9D2M8R3"/>
<accession>A0A9D2M8R3</accession>
<organism evidence="1 2">
    <name type="scientific">Candidatus Flavonifractor intestinipullorum</name>
    <dbReference type="NCBI Taxonomy" id="2838587"/>
    <lineage>
        <taxon>Bacteria</taxon>
        <taxon>Bacillati</taxon>
        <taxon>Bacillota</taxon>
        <taxon>Clostridia</taxon>
        <taxon>Eubacteriales</taxon>
        <taxon>Oscillospiraceae</taxon>
        <taxon>Flavonifractor</taxon>
    </lineage>
</organism>
<gene>
    <name evidence="1" type="ORF">H9714_01675</name>
</gene>
<name>A0A9D2M8R3_9FIRM</name>
<dbReference type="EMBL" id="DWYC01000016">
    <property type="protein sequence ID" value="HJB56241.1"/>
    <property type="molecule type" value="Genomic_DNA"/>
</dbReference>
<comment type="caution">
    <text evidence="1">The sequence shown here is derived from an EMBL/GenBank/DDBJ whole genome shotgun (WGS) entry which is preliminary data.</text>
</comment>
<reference evidence="1" key="2">
    <citation type="submission" date="2021-04" db="EMBL/GenBank/DDBJ databases">
        <authorList>
            <person name="Gilroy R."/>
        </authorList>
    </citation>
    <scope>NUCLEOTIDE SEQUENCE</scope>
    <source>
        <strain evidence="1">CHK189-11263</strain>
    </source>
</reference>